<feature type="domain" description="GST N-terminal" evidence="5">
    <location>
        <begin position="8"/>
        <end position="90"/>
    </location>
</feature>
<dbReference type="Gene3D" id="3.40.30.10">
    <property type="entry name" value="Glutaredoxin"/>
    <property type="match status" value="1"/>
</dbReference>
<evidence type="ECO:0000313" key="8">
    <source>
        <dbReference type="Proteomes" id="UP000538147"/>
    </source>
</evidence>
<proteinExistence type="inferred from homology"/>
<dbReference type="Proteomes" id="UP000538147">
    <property type="component" value="Unassembled WGS sequence"/>
</dbReference>
<accession>A0A841L688</accession>
<evidence type="ECO:0000256" key="3">
    <source>
        <dbReference type="ARBA" id="ARBA00047960"/>
    </source>
</evidence>
<dbReference type="SFLD" id="SFLDS00019">
    <property type="entry name" value="Glutathione_Transferase_(cytos"/>
    <property type="match status" value="1"/>
</dbReference>
<dbReference type="InterPro" id="IPR004046">
    <property type="entry name" value="GST_C"/>
</dbReference>
<dbReference type="Pfam" id="PF02798">
    <property type="entry name" value="GST_N"/>
    <property type="match status" value="1"/>
</dbReference>
<dbReference type="SFLD" id="SFLDG00358">
    <property type="entry name" value="Main_(cytGST)"/>
    <property type="match status" value="1"/>
</dbReference>
<dbReference type="EC" id="2.5.1.18" evidence="1"/>
<comment type="caution">
    <text evidence="7">The sequence shown here is derived from an EMBL/GenBank/DDBJ whole genome shotgun (WGS) entry which is preliminary data.</text>
</comment>
<sequence>MVQPAENIAMLIVHHLNNSRSQRILWLLEELGTPYQIKAYSRDAETSLAPPELKAIHPLGKSPVLQDGDRVIIESGAITDYILRHHGQGKLMPVPGTPAHEDYLQWLHFAEGSAMTPFLLALYTARLGDAGAPLQPRIKEQIGSFVSFLSASLGDNDWLIDNSLSGADIMMSFIAEIAAMQGLGAHFPNVLAYAKRIQARPAWIAAATKTEPYNFHLK</sequence>
<organism evidence="7 8">
    <name type="scientific">Polymorphobacter multimanifer</name>
    <dbReference type="NCBI Taxonomy" id="1070431"/>
    <lineage>
        <taxon>Bacteria</taxon>
        <taxon>Pseudomonadati</taxon>
        <taxon>Pseudomonadota</taxon>
        <taxon>Alphaproteobacteria</taxon>
        <taxon>Sphingomonadales</taxon>
        <taxon>Sphingosinicellaceae</taxon>
        <taxon>Polymorphobacter</taxon>
    </lineage>
</organism>
<dbReference type="PANTHER" id="PTHR44051:SF9">
    <property type="entry name" value="GLUTATHIONE S-TRANSFERASE 1"/>
    <property type="match status" value="1"/>
</dbReference>
<dbReference type="SUPFAM" id="SSF47616">
    <property type="entry name" value="GST C-terminal domain-like"/>
    <property type="match status" value="1"/>
</dbReference>
<protein>
    <recommendedName>
        <fullName evidence="1">glutathione transferase</fullName>
        <ecNumber evidence="1">2.5.1.18</ecNumber>
    </recommendedName>
</protein>
<evidence type="ECO:0000256" key="2">
    <source>
        <dbReference type="ARBA" id="ARBA00022679"/>
    </source>
</evidence>
<dbReference type="AlphaFoldDB" id="A0A841L688"/>
<name>A0A841L688_9SPHN</name>
<dbReference type="CDD" id="cd03046">
    <property type="entry name" value="GST_N_GTT1_like"/>
    <property type="match status" value="1"/>
</dbReference>
<evidence type="ECO:0000259" key="6">
    <source>
        <dbReference type="PROSITE" id="PS50405"/>
    </source>
</evidence>
<evidence type="ECO:0000313" key="7">
    <source>
        <dbReference type="EMBL" id="MBB6227756.1"/>
    </source>
</evidence>
<dbReference type="Pfam" id="PF00043">
    <property type="entry name" value="GST_C"/>
    <property type="match status" value="1"/>
</dbReference>
<reference evidence="7 8" key="1">
    <citation type="submission" date="2020-08" db="EMBL/GenBank/DDBJ databases">
        <title>Genomic Encyclopedia of Type Strains, Phase IV (KMG-IV): sequencing the most valuable type-strain genomes for metagenomic binning, comparative biology and taxonomic classification.</title>
        <authorList>
            <person name="Goeker M."/>
        </authorList>
    </citation>
    <scope>NUCLEOTIDE SEQUENCE [LARGE SCALE GENOMIC DNA]</scope>
    <source>
        <strain evidence="7 8">DSM 102189</strain>
    </source>
</reference>
<evidence type="ECO:0000256" key="4">
    <source>
        <dbReference type="RuleBase" id="RU003494"/>
    </source>
</evidence>
<keyword evidence="8" id="KW-1185">Reference proteome</keyword>
<dbReference type="InterPro" id="IPR036282">
    <property type="entry name" value="Glutathione-S-Trfase_C_sf"/>
</dbReference>
<dbReference type="Gene3D" id="1.20.1050.10">
    <property type="match status" value="1"/>
</dbReference>
<dbReference type="InterPro" id="IPR036249">
    <property type="entry name" value="Thioredoxin-like_sf"/>
</dbReference>
<feature type="domain" description="GST C-terminal" evidence="6">
    <location>
        <begin position="96"/>
        <end position="218"/>
    </location>
</feature>
<dbReference type="InterPro" id="IPR040079">
    <property type="entry name" value="Glutathione_S-Trfase"/>
</dbReference>
<evidence type="ECO:0000256" key="1">
    <source>
        <dbReference type="ARBA" id="ARBA00012452"/>
    </source>
</evidence>
<dbReference type="InterPro" id="IPR004045">
    <property type="entry name" value="Glutathione_S-Trfase_N"/>
</dbReference>
<dbReference type="PROSITE" id="PS50404">
    <property type="entry name" value="GST_NTER"/>
    <property type="match status" value="1"/>
</dbReference>
<evidence type="ECO:0000259" key="5">
    <source>
        <dbReference type="PROSITE" id="PS50404"/>
    </source>
</evidence>
<comment type="catalytic activity">
    <reaction evidence="3">
        <text>RX + glutathione = an S-substituted glutathione + a halide anion + H(+)</text>
        <dbReference type="Rhea" id="RHEA:16437"/>
        <dbReference type="ChEBI" id="CHEBI:15378"/>
        <dbReference type="ChEBI" id="CHEBI:16042"/>
        <dbReference type="ChEBI" id="CHEBI:17792"/>
        <dbReference type="ChEBI" id="CHEBI:57925"/>
        <dbReference type="ChEBI" id="CHEBI:90779"/>
        <dbReference type="EC" id="2.5.1.18"/>
    </reaction>
</comment>
<dbReference type="SFLD" id="SFLDG01150">
    <property type="entry name" value="Main.1:_Beta-like"/>
    <property type="match status" value="1"/>
</dbReference>
<dbReference type="GO" id="GO:0004364">
    <property type="term" value="F:glutathione transferase activity"/>
    <property type="evidence" value="ECO:0007669"/>
    <property type="project" value="UniProtKB-EC"/>
</dbReference>
<keyword evidence="2 7" id="KW-0808">Transferase</keyword>
<dbReference type="FunFam" id="3.40.30.10:FF:000156">
    <property type="entry name" value="Glutathione S-transferase 1"/>
    <property type="match status" value="1"/>
</dbReference>
<comment type="similarity">
    <text evidence="4">Belongs to the GST superfamily.</text>
</comment>
<dbReference type="GO" id="GO:0004601">
    <property type="term" value="F:peroxidase activity"/>
    <property type="evidence" value="ECO:0007669"/>
    <property type="project" value="UniProtKB-ARBA"/>
</dbReference>
<dbReference type="PROSITE" id="PS50405">
    <property type="entry name" value="GST_CTER"/>
    <property type="match status" value="1"/>
</dbReference>
<dbReference type="GO" id="GO:0005737">
    <property type="term" value="C:cytoplasm"/>
    <property type="evidence" value="ECO:0007669"/>
    <property type="project" value="UniProtKB-ARBA"/>
</dbReference>
<gene>
    <name evidence="7" type="ORF">FHS79_001935</name>
</gene>
<dbReference type="SUPFAM" id="SSF52833">
    <property type="entry name" value="Thioredoxin-like"/>
    <property type="match status" value="1"/>
</dbReference>
<dbReference type="PANTHER" id="PTHR44051">
    <property type="entry name" value="GLUTATHIONE S-TRANSFERASE-RELATED"/>
    <property type="match status" value="1"/>
</dbReference>
<dbReference type="EMBL" id="JACIIV010000012">
    <property type="protein sequence ID" value="MBB6227756.1"/>
    <property type="molecule type" value="Genomic_DNA"/>
</dbReference>
<dbReference type="InterPro" id="IPR010987">
    <property type="entry name" value="Glutathione-S-Trfase_C-like"/>
</dbReference>